<keyword evidence="2" id="KW-0067">ATP-binding</keyword>
<dbReference type="GO" id="GO:0005737">
    <property type="term" value="C:cytoplasm"/>
    <property type="evidence" value="ECO:0007669"/>
    <property type="project" value="TreeGrafter"/>
</dbReference>
<dbReference type="GO" id="GO:0016887">
    <property type="term" value="F:ATP hydrolysis activity"/>
    <property type="evidence" value="ECO:0007669"/>
    <property type="project" value="TreeGrafter"/>
</dbReference>
<evidence type="ECO:0000256" key="1">
    <source>
        <dbReference type="ARBA" id="ARBA00022741"/>
    </source>
</evidence>
<dbReference type="STRING" id="210143.A0A1R3GER7"/>
<keyword evidence="3" id="KW-0175">Coiled coil</keyword>
<evidence type="ECO:0000313" key="4">
    <source>
        <dbReference type="EMBL" id="OMO56569.1"/>
    </source>
</evidence>
<reference evidence="4 5" key="1">
    <citation type="submission" date="2013-09" db="EMBL/GenBank/DDBJ databases">
        <title>Corchorus capsularis genome sequencing.</title>
        <authorList>
            <person name="Alam M."/>
            <person name="Haque M.S."/>
            <person name="Islam M.S."/>
            <person name="Emdad E.M."/>
            <person name="Islam M.M."/>
            <person name="Ahmed B."/>
            <person name="Halim A."/>
            <person name="Hossen Q.M.M."/>
            <person name="Hossain M.Z."/>
            <person name="Ahmed R."/>
            <person name="Khan M.M."/>
            <person name="Islam R."/>
            <person name="Rashid M.M."/>
            <person name="Khan S.A."/>
            <person name="Rahman M.S."/>
            <person name="Alam M."/>
        </authorList>
    </citation>
    <scope>NUCLEOTIDE SEQUENCE [LARGE SCALE GENOMIC DNA]</scope>
    <source>
        <strain evidence="5">cv. CVL-1</strain>
        <tissue evidence="4">Whole seedling</tissue>
    </source>
</reference>
<keyword evidence="1" id="KW-0547">Nucleotide-binding</keyword>
<evidence type="ECO:0000256" key="2">
    <source>
        <dbReference type="ARBA" id="ARBA00022840"/>
    </source>
</evidence>
<dbReference type="OrthoDB" id="1146443at2759"/>
<dbReference type="AlphaFoldDB" id="A0A1R3GER7"/>
<accession>A0A1R3GER7</accession>
<name>A0A1R3GER7_COCAP</name>
<gene>
    <name evidence="4" type="ORF">CCACVL1_26447</name>
</gene>
<dbReference type="PANTHER" id="PTHR11638">
    <property type="entry name" value="ATP-DEPENDENT CLP PROTEASE"/>
    <property type="match status" value="1"/>
</dbReference>
<comment type="caution">
    <text evidence="4">The sequence shown here is derived from an EMBL/GenBank/DDBJ whole genome shotgun (WGS) entry which is preliminary data.</text>
</comment>
<evidence type="ECO:0000256" key="3">
    <source>
        <dbReference type="SAM" id="Coils"/>
    </source>
</evidence>
<feature type="coiled-coil region" evidence="3">
    <location>
        <begin position="47"/>
        <end position="105"/>
    </location>
</feature>
<organism evidence="4 5">
    <name type="scientific">Corchorus capsularis</name>
    <name type="common">Jute</name>
    <dbReference type="NCBI Taxonomy" id="210143"/>
    <lineage>
        <taxon>Eukaryota</taxon>
        <taxon>Viridiplantae</taxon>
        <taxon>Streptophyta</taxon>
        <taxon>Embryophyta</taxon>
        <taxon>Tracheophyta</taxon>
        <taxon>Spermatophyta</taxon>
        <taxon>Magnoliopsida</taxon>
        <taxon>eudicotyledons</taxon>
        <taxon>Gunneridae</taxon>
        <taxon>Pentapetalae</taxon>
        <taxon>rosids</taxon>
        <taxon>malvids</taxon>
        <taxon>Malvales</taxon>
        <taxon>Malvaceae</taxon>
        <taxon>Grewioideae</taxon>
        <taxon>Apeibeae</taxon>
        <taxon>Corchorus</taxon>
    </lineage>
</organism>
<evidence type="ECO:0000313" key="5">
    <source>
        <dbReference type="Proteomes" id="UP000188268"/>
    </source>
</evidence>
<dbReference type="GO" id="GO:0005524">
    <property type="term" value="F:ATP binding"/>
    <property type="evidence" value="ECO:0007669"/>
    <property type="project" value="UniProtKB-KW"/>
</dbReference>
<sequence length="298" mass="33749">MEAIKAEVQRRVLIEGKNRLESAYGVHINSGALTVACNIVIRYFDVTEDEEDRENCLQKQVNKLLEKACFKLRYEIGTSQEEKELDMAEYSLNRAIVEIMELRKERNPICKPWHSRVKAEIQSLMKKLDEFMRVRNPNMPLLQKESCKNMLSLLKESHQNIASVSSLFQLDELVAMIPEAFKGDLTVTSSLIAEVAKPLTGVPSPLLLHSLRMPIPGLKEKLDEKCLGDEFAVVQIVNVLLSRPKQAEPGRPIGAFLFLGADDHVIERHGVHLAEALAETLFEDENLLIELDMCTTTR</sequence>
<dbReference type="Gramene" id="OMO56569">
    <property type="protein sequence ID" value="OMO56569"/>
    <property type="gene ID" value="CCACVL1_26447"/>
</dbReference>
<dbReference type="Gene3D" id="3.40.50.300">
    <property type="entry name" value="P-loop containing nucleotide triphosphate hydrolases"/>
    <property type="match status" value="1"/>
</dbReference>
<dbReference type="EMBL" id="AWWV01014481">
    <property type="protein sequence ID" value="OMO56569.1"/>
    <property type="molecule type" value="Genomic_DNA"/>
</dbReference>
<protein>
    <submittedName>
        <fullName evidence="4">Chaperone protein ClpB1-like protein</fullName>
    </submittedName>
</protein>
<dbReference type="InterPro" id="IPR050130">
    <property type="entry name" value="ClpA_ClpB"/>
</dbReference>
<dbReference type="GO" id="GO:0034605">
    <property type="term" value="P:cellular response to heat"/>
    <property type="evidence" value="ECO:0007669"/>
    <property type="project" value="TreeGrafter"/>
</dbReference>
<keyword evidence="5" id="KW-1185">Reference proteome</keyword>
<dbReference type="PANTHER" id="PTHR11638:SF18">
    <property type="entry name" value="HEAT SHOCK PROTEIN 104"/>
    <property type="match status" value="1"/>
</dbReference>
<dbReference type="Proteomes" id="UP000188268">
    <property type="component" value="Unassembled WGS sequence"/>
</dbReference>
<dbReference type="InterPro" id="IPR027417">
    <property type="entry name" value="P-loop_NTPase"/>
</dbReference>
<proteinExistence type="predicted"/>